<evidence type="ECO:0000313" key="3">
    <source>
        <dbReference type="Proteomes" id="UP000198211"/>
    </source>
</evidence>
<organism evidence="2 3">
    <name type="scientific">Phytophthora megakarya</name>
    <dbReference type="NCBI Taxonomy" id="4795"/>
    <lineage>
        <taxon>Eukaryota</taxon>
        <taxon>Sar</taxon>
        <taxon>Stramenopiles</taxon>
        <taxon>Oomycota</taxon>
        <taxon>Peronosporomycetes</taxon>
        <taxon>Peronosporales</taxon>
        <taxon>Peronosporaceae</taxon>
        <taxon>Phytophthora</taxon>
    </lineage>
</organism>
<feature type="region of interest" description="Disordered" evidence="1">
    <location>
        <begin position="8"/>
        <end position="75"/>
    </location>
</feature>
<evidence type="ECO:0008006" key="4">
    <source>
        <dbReference type="Google" id="ProtNLM"/>
    </source>
</evidence>
<name>A0A225VTJ7_9STRA</name>
<gene>
    <name evidence="2" type="ORF">PHMEG_00019145</name>
</gene>
<dbReference type="EMBL" id="NBNE01003191">
    <property type="protein sequence ID" value="OWZ08329.1"/>
    <property type="molecule type" value="Genomic_DNA"/>
</dbReference>
<proteinExistence type="predicted"/>
<protein>
    <recommendedName>
        <fullName evidence="4">Eukaryotic/viral aspartic protease</fullName>
    </recommendedName>
</protein>
<reference evidence="3" key="1">
    <citation type="submission" date="2017-03" db="EMBL/GenBank/DDBJ databases">
        <title>Phytopthora megakarya and P. palmivora, two closely related causual agents of cacao black pod achieved similar genome size and gene model numbers by different mechanisms.</title>
        <authorList>
            <person name="Ali S."/>
            <person name="Shao J."/>
            <person name="Larry D.J."/>
            <person name="Kronmiller B."/>
            <person name="Shen D."/>
            <person name="Strem M.D."/>
            <person name="Melnick R.L."/>
            <person name="Guiltinan M.J."/>
            <person name="Tyler B.M."/>
            <person name="Meinhardt L.W."/>
            <person name="Bailey B.A."/>
        </authorList>
    </citation>
    <scope>NUCLEOTIDE SEQUENCE [LARGE SCALE GENOMIC DNA]</scope>
    <source>
        <strain evidence="3">zdho120</strain>
    </source>
</reference>
<comment type="caution">
    <text evidence="2">The sequence shown here is derived from an EMBL/GenBank/DDBJ whole genome shotgun (WGS) entry which is preliminary data.</text>
</comment>
<dbReference type="OrthoDB" id="84413at2759"/>
<evidence type="ECO:0000256" key="1">
    <source>
        <dbReference type="SAM" id="MobiDB-lite"/>
    </source>
</evidence>
<keyword evidence="3" id="KW-1185">Reference proteome</keyword>
<accession>A0A225VTJ7</accession>
<dbReference type="AlphaFoldDB" id="A0A225VTJ7"/>
<evidence type="ECO:0000313" key="2">
    <source>
        <dbReference type="EMBL" id="OWZ08329.1"/>
    </source>
</evidence>
<dbReference type="Proteomes" id="UP000198211">
    <property type="component" value="Unassembled WGS sequence"/>
</dbReference>
<sequence>MICKKYFAPGSGQNPTEEGWVLPTDRTDPTLRNYLAANQDATPKEESETIMPDPGPQDPGSINISARSTDPRSRCGKRGQSADHCLFVCRGCGELHDMGKCPMEGFYNQIRQWFNPTKYTGMFPLQEDAKLGCSSGRNPIRAERSSHCIYAFVHKPSVAQVSEQRHLPDNTRDLHGNHTFVISSLRQADEYSRSDVTMTVDLHPGESRGYWKQQDPDLWFKLPRPRGLIGSQSIDDLDPRRHWISYLGDAVDIGSILLLWFRQAEIGGKTHNEKAILLLGTGTEVGCYIDSNQMQNFVWISALTCIEPKGSTRIKMTLAGFLVYFFDIYISLIKKLSSAWHSCFWPRSAWTSLPVQSLPDEVRIQLSGRRQLYSDKVRIVNFGQHLRFQPGELVELPFRLRTSDHEKFWVTRGDHWVPTVANGAKKIRYMRTCGSGSGWPAILSHDNSSHWGPGTIWSGRIWTGKGPWNPDLQIRKIHLCLGWSTPSMELRVEYCNGQGRRRSSV</sequence>